<keyword evidence="8" id="KW-0458">Lysosome</keyword>
<dbReference type="InterPro" id="IPR017853">
    <property type="entry name" value="GH"/>
</dbReference>
<evidence type="ECO:0000256" key="4">
    <source>
        <dbReference type="ARBA" id="ARBA00022729"/>
    </source>
</evidence>
<dbReference type="GO" id="GO:0005765">
    <property type="term" value="C:lysosomal membrane"/>
    <property type="evidence" value="ECO:0007669"/>
    <property type="project" value="UniProtKB-SubCell"/>
</dbReference>
<name>A0A835MK11_9MAGN</name>
<evidence type="ECO:0000313" key="13">
    <source>
        <dbReference type="Proteomes" id="UP000631114"/>
    </source>
</evidence>
<evidence type="ECO:0000313" key="12">
    <source>
        <dbReference type="EMBL" id="KAF9626516.1"/>
    </source>
</evidence>
<dbReference type="Gene3D" id="3.20.20.80">
    <property type="entry name" value="Glycosidases"/>
    <property type="match status" value="1"/>
</dbReference>
<comment type="similarity">
    <text evidence="2">Belongs to the glycosyl hydrolase 79 family.</text>
</comment>
<keyword evidence="5" id="KW-0378">Hydrolase</keyword>
<evidence type="ECO:0000256" key="5">
    <source>
        <dbReference type="ARBA" id="ARBA00022801"/>
    </source>
</evidence>
<dbReference type="GO" id="GO:0005576">
    <property type="term" value="C:extracellular region"/>
    <property type="evidence" value="ECO:0007669"/>
    <property type="project" value="UniProtKB-SubCell"/>
</dbReference>
<evidence type="ECO:0000256" key="1">
    <source>
        <dbReference type="ARBA" id="ARBA00004613"/>
    </source>
</evidence>
<evidence type="ECO:0000256" key="11">
    <source>
        <dbReference type="SAM" id="SignalP"/>
    </source>
</evidence>
<evidence type="ECO:0000256" key="7">
    <source>
        <dbReference type="ARBA" id="ARBA00023180"/>
    </source>
</evidence>
<dbReference type="GO" id="GO:0009505">
    <property type="term" value="C:plant-type cell wall"/>
    <property type="evidence" value="ECO:0007669"/>
    <property type="project" value="TreeGrafter"/>
</dbReference>
<evidence type="ECO:0008006" key="14">
    <source>
        <dbReference type="Google" id="ProtNLM"/>
    </source>
</evidence>
<dbReference type="PANTHER" id="PTHR14363">
    <property type="entry name" value="HEPARANASE-RELATED"/>
    <property type="match status" value="1"/>
</dbReference>
<dbReference type="GO" id="GO:0004566">
    <property type="term" value="F:beta-glucuronidase activity"/>
    <property type="evidence" value="ECO:0007669"/>
    <property type="project" value="TreeGrafter"/>
</dbReference>
<evidence type="ECO:0000256" key="3">
    <source>
        <dbReference type="ARBA" id="ARBA00022525"/>
    </source>
</evidence>
<dbReference type="EMBL" id="JADFTS010000001">
    <property type="protein sequence ID" value="KAF9626516.1"/>
    <property type="molecule type" value="Genomic_DNA"/>
</dbReference>
<keyword evidence="4 11" id="KW-0732">Signal</keyword>
<evidence type="ECO:0000256" key="10">
    <source>
        <dbReference type="ARBA" id="ARBA00055929"/>
    </source>
</evidence>
<accession>A0A835MK11</accession>
<comment type="caution">
    <text evidence="12">The sequence shown here is derived from an EMBL/GenBank/DDBJ whole genome shotgun (WGS) entry which is preliminary data.</text>
</comment>
<keyword evidence="6" id="KW-0472">Membrane</keyword>
<dbReference type="FunFam" id="3.20.20.80:FF:000023">
    <property type="entry name" value="heparanase-like protein 3"/>
    <property type="match status" value="1"/>
</dbReference>
<proteinExistence type="inferred from homology"/>
<gene>
    <name evidence="12" type="ORF">IFM89_034450</name>
</gene>
<dbReference type="SUPFAM" id="SSF51445">
    <property type="entry name" value="(Trans)glycosidases"/>
    <property type="match status" value="1"/>
</dbReference>
<dbReference type="InterPro" id="IPR005199">
    <property type="entry name" value="Glyco_hydro_79"/>
</dbReference>
<evidence type="ECO:0000256" key="6">
    <source>
        <dbReference type="ARBA" id="ARBA00023136"/>
    </source>
</evidence>
<evidence type="ECO:0000256" key="9">
    <source>
        <dbReference type="ARBA" id="ARBA00023765"/>
    </source>
</evidence>
<feature type="chain" id="PRO_5032928127" description="Heparanase-like protein 1" evidence="11">
    <location>
        <begin position="20"/>
        <end position="497"/>
    </location>
</feature>
<dbReference type="OrthoDB" id="726732at2759"/>
<dbReference type="PANTHER" id="PTHR14363:SF21">
    <property type="entry name" value="HEPARANASE-LIKE PROTEIN 1"/>
    <property type="match status" value="1"/>
</dbReference>
<reference evidence="12 13" key="1">
    <citation type="submission" date="2020-10" db="EMBL/GenBank/DDBJ databases">
        <title>The Coptis chinensis genome and diversification of protoberbering-type alkaloids.</title>
        <authorList>
            <person name="Wang B."/>
            <person name="Shu S."/>
            <person name="Song C."/>
            <person name="Liu Y."/>
        </authorList>
    </citation>
    <scope>NUCLEOTIDE SEQUENCE [LARGE SCALE GENOMIC DNA]</scope>
    <source>
        <strain evidence="12">HL-2020</strain>
        <tissue evidence="12">Leaf</tissue>
    </source>
</reference>
<keyword evidence="3" id="KW-0964">Secreted</keyword>
<evidence type="ECO:0000256" key="8">
    <source>
        <dbReference type="ARBA" id="ARBA00023228"/>
    </source>
</evidence>
<sequence>MGFRLSWILFFTYLSRISAQETIDATIVVHGAAKIAETDENFVCATIDWWPTDKCNYNHCPWGKSTALSLDLSHPILGNAIQAFDHLRIRVGGSLQDQVVYNVGTLKYPCHPFTKMPHGLFGFSKGCLPMYRWDELNHLFNKTGAIVMFGLNALYGRHKIIGGSAWGGAWDSSNAQAFMKYTISKGFQVDSWEFGNELSGSGIGASVGAEQYGKDMMQLNKIINELYQKSHPRPLLLAPGGFYDEAWYAKLLEVSGSGVVNVMTHHLYNLGSGDDPNLANKILDPHYLNRVSKTFENLQGTIKSHGPWASAWVGESGGAYNSGGRHVSNTFVNSFCALLWHRLMGKGVLAADNNSSPFLRVYAHCSKGRPGVTLLLINLSNQTNFNVMVRNNMNIDLHIGKRSPSEGSFLHGLKKSVSWIGRKASDGTLMREEYHLTPDGDLRSQTMALNGKPLQLTESGDIPNLDPLLTDVQSPLSVIPLSIAFIALPNFEAPGCV</sequence>
<keyword evidence="7" id="KW-0325">Glycoprotein</keyword>
<feature type="signal peptide" evidence="11">
    <location>
        <begin position="1"/>
        <end position="19"/>
    </location>
</feature>
<dbReference type="Proteomes" id="UP000631114">
    <property type="component" value="Unassembled WGS sequence"/>
</dbReference>
<protein>
    <recommendedName>
        <fullName evidence="14">Heparanase-like protein 1</fullName>
    </recommendedName>
</protein>
<evidence type="ECO:0000256" key="2">
    <source>
        <dbReference type="ARBA" id="ARBA00009800"/>
    </source>
</evidence>
<keyword evidence="13" id="KW-1185">Reference proteome</keyword>
<dbReference type="AlphaFoldDB" id="A0A835MK11"/>
<organism evidence="12 13">
    <name type="scientific">Coptis chinensis</name>
    <dbReference type="NCBI Taxonomy" id="261450"/>
    <lineage>
        <taxon>Eukaryota</taxon>
        <taxon>Viridiplantae</taxon>
        <taxon>Streptophyta</taxon>
        <taxon>Embryophyta</taxon>
        <taxon>Tracheophyta</taxon>
        <taxon>Spermatophyta</taxon>
        <taxon>Magnoliopsida</taxon>
        <taxon>Ranunculales</taxon>
        <taxon>Ranunculaceae</taxon>
        <taxon>Coptidoideae</taxon>
        <taxon>Coptis</taxon>
    </lineage>
</organism>
<comment type="function">
    <text evidence="10">Endoglycosidase which is a cell surface and extracellular matrix-degrading enzyme. Cleaves heparan sulfate proteoglycans (HSPGs) into heparan sulfate side chains and core proteoglycans.</text>
</comment>
<comment type="subcellular location">
    <subcellularLocation>
        <location evidence="9">Lysosome membrane</location>
        <topology evidence="9">Peripheral membrane protein</topology>
    </subcellularLocation>
    <subcellularLocation>
        <location evidence="1">Secreted</location>
    </subcellularLocation>
</comment>
<dbReference type="Pfam" id="PF03662">
    <property type="entry name" value="Glyco_hydro_79n"/>
    <property type="match status" value="1"/>
</dbReference>